<evidence type="ECO:0000256" key="4">
    <source>
        <dbReference type="ARBA" id="ARBA00037918"/>
    </source>
</evidence>
<dbReference type="Pfam" id="PF00465">
    <property type="entry name" value="Fe-ADH"/>
    <property type="match status" value="1"/>
</dbReference>
<evidence type="ECO:0000256" key="1">
    <source>
        <dbReference type="ARBA" id="ARBA00022723"/>
    </source>
</evidence>
<dbReference type="EC" id="1.1.1.6" evidence="5"/>
<dbReference type="GO" id="GO:0046872">
    <property type="term" value="F:metal ion binding"/>
    <property type="evidence" value="ECO:0007669"/>
    <property type="project" value="UniProtKB-KW"/>
</dbReference>
<dbReference type="PANTHER" id="PTHR43616:SF5">
    <property type="entry name" value="GLYCEROL DEHYDROGENASE 1"/>
    <property type="match status" value="1"/>
</dbReference>
<keyword evidence="2 9" id="KW-0560">Oxidoreductase</keyword>
<keyword evidence="3" id="KW-0520">NAD</keyword>
<keyword evidence="1" id="KW-0479">Metal-binding</keyword>
<dbReference type="PANTHER" id="PTHR43616">
    <property type="entry name" value="GLYCEROL DEHYDROGENASE"/>
    <property type="match status" value="1"/>
</dbReference>
<protein>
    <recommendedName>
        <fullName evidence="6">Glycerol dehydrogenase</fullName>
        <ecNumber evidence="5">1.1.1.6</ecNumber>
    </recommendedName>
</protein>
<dbReference type="Proteomes" id="UP000254640">
    <property type="component" value="Unassembled WGS sequence"/>
</dbReference>
<evidence type="ECO:0000259" key="8">
    <source>
        <dbReference type="Pfam" id="PF00465"/>
    </source>
</evidence>
<feature type="domain" description="Alcohol dehydrogenase iron-type/glycerol dehydrogenase GldA" evidence="8">
    <location>
        <begin position="9"/>
        <end position="83"/>
    </location>
</feature>
<gene>
    <name evidence="9" type="primary">gldA_3</name>
    <name evidence="9" type="ORF">NCTC9381_02265</name>
</gene>
<evidence type="ECO:0000313" key="9">
    <source>
        <dbReference type="EMBL" id="SUB16361.1"/>
    </source>
</evidence>
<proteinExistence type="predicted"/>
<dbReference type="InterPro" id="IPR016205">
    <property type="entry name" value="Glycerol_DH"/>
</dbReference>
<evidence type="ECO:0000256" key="2">
    <source>
        <dbReference type="ARBA" id="ARBA00023002"/>
    </source>
</evidence>
<comment type="pathway">
    <text evidence="4">Polyol metabolism; glycerol fermentation; glycerone phosphate from glycerol (oxidative route): step 1/2.</text>
</comment>
<evidence type="ECO:0000313" key="10">
    <source>
        <dbReference type="Proteomes" id="UP000254640"/>
    </source>
</evidence>
<evidence type="ECO:0000256" key="5">
    <source>
        <dbReference type="ARBA" id="ARBA00039147"/>
    </source>
</evidence>
<sequence>MSKFIFSSPRKYVQGAGVLDELGPYVAELGDNAFLVADDVVWKLIGERAQQALQKAGVTFNWHQFNGEASSNEITRLSQLAKKPGL</sequence>
<dbReference type="AlphaFoldDB" id="A0A379AER7"/>
<evidence type="ECO:0000256" key="7">
    <source>
        <dbReference type="ARBA" id="ARBA00049006"/>
    </source>
</evidence>
<keyword evidence="10" id="KW-1185">Reference proteome</keyword>
<dbReference type="SUPFAM" id="SSF56796">
    <property type="entry name" value="Dehydroquinate synthase-like"/>
    <property type="match status" value="1"/>
</dbReference>
<comment type="catalytic activity">
    <reaction evidence="7">
        <text>glycerol + NAD(+) = dihydroxyacetone + NADH + H(+)</text>
        <dbReference type="Rhea" id="RHEA:13769"/>
        <dbReference type="ChEBI" id="CHEBI:15378"/>
        <dbReference type="ChEBI" id="CHEBI:16016"/>
        <dbReference type="ChEBI" id="CHEBI:17754"/>
        <dbReference type="ChEBI" id="CHEBI:57540"/>
        <dbReference type="ChEBI" id="CHEBI:57945"/>
        <dbReference type="EC" id="1.1.1.6"/>
    </reaction>
</comment>
<dbReference type="EMBL" id="UGSO01000001">
    <property type="protein sequence ID" value="SUB16361.1"/>
    <property type="molecule type" value="Genomic_DNA"/>
</dbReference>
<accession>A0A379AER7</accession>
<name>A0A379AER7_ENTAG</name>
<reference evidence="9 10" key="1">
    <citation type="submission" date="2018-06" db="EMBL/GenBank/DDBJ databases">
        <authorList>
            <consortium name="Pathogen Informatics"/>
            <person name="Doyle S."/>
        </authorList>
    </citation>
    <scope>NUCLEOTIDE SEQUENCE [LARGE SCALE GENOMIC DNA]</scope>
    <source>
        <strain evidence="9 10">NCTC9381</strain>
    </source>
</reference>
<organism evidence="9 10">
    <name type="scientific">Enterobacter agglomerans</name>
    <name type="common">Erwinia herbicola</name>
    <name type="synonym">Pantoea agglomerans</name>
    <dbReference type="NCBI Taxonomy" id="549"/>
    <lineage>
        <taxon>Bacteria</taxon>
        <taxon>Pseudomonadati</taxon>
        <taxon>Pseudomonadota</taxon>
        <taxon>Gammaproteobacteria</taxon>
        <taxon>Enterobacterales</taxon>
        <taxon>Erwiniaceae</taxon>
        <taxon>Pantoea</taxon>
        <taxon>Pantoea agglomerans group</taxon>
    </lineage>
</organism>
<evidence type="ECO:0000256" key="3">
    <source>
        <dbReference type="ARBA" id="ARBA00023027"/>
    </source>
</evidence>
<evidence type="ECO:0000256" key="6">
    <source>
        <dbReference type="ARBA" id="ARBA00040132"/>
    </source>
</evidence>
<dbReference type="InterPro" id="IPR001670">
    <property type="entry name" value="ADH_Fe/GldA"/>
</dbReference>
<dbReference type="GO" id="GO:0008888">
    <property type="term" value="F:glycerol dehydrogenase (NAD+) activity"/>
    <property type="evidence" value="ECO:0007669"/>
    <property type="project" value="UniProtKB-EC"/>
</dbReference>
<dbReference type="Gene3D" id="3.40.50.1970">
    <property type="match status" value="1"/>
</dbReference>